<feature type="transmembrane region" description="Helical" evidence="8">
    <location>
        <begin position="136"/>
        <end position="158"/>
    </location>
</feature>
<feature type="transmembrane region" description="Helical" evidence="8">
    <location>
        <begin position="47"/>
        <end position="67"/>
    </location>
</feature>
<dbReference type="GO" id="GO:0042910">
    <property type="term" value="F:xenobiotic transmembrane transporter activity"/>
    <property type="evidence" value="ECO:0007669"/>
    <property type="project" value="InterPro"/>
</dbReference>
<dbReference type="NCBIfam" id="TIGR00710">
    <property type="entry name" value="efflux_Bcr_CflA"/>
    <property type="match status" value="1"/>
</dbReference>
<keyword evidence="7 8" id="KW-0472">Membrane</keyword>
<dbReference type="PROSITE" id="PS00216">
    <property type="entry name" value="SUGAR_TRANSPORT_1"/>
    <property type="match status" value="1"/>
</dbReference>
<dbReference type="eggNOG" id="COG2814">
    <property type="taxonomic scope" value="Bacteria"/>
</dbReference>
<dbReference type="SUPFAM" id="SSF103473">
    <property type="entry name" value="MFS general substrate transporter"/>
    <property type="match status" value="1"/>
</dbReference>
<dbReference type="KEGG" id="mes:Meso_1560"/>
<feature type="transmembrane region" description="Helical" evidence="8">
    <location>
        <begin position="279"/>
        <end position="302"/>
    </location>
</feature>
<dbReference type="OrthoDB" id="9800416at2"/>
<dbReference type="InterPro" id="IPR036259">
    <property type="entry name" value="MFS_trans_sf"/>
</dbReference>
<dbReference type="GO" id="GO:0005886">
    <property type="term" value="C:plasma membrane"/>
    <property type="evidence" value="ECO:0007669"/>
    <property type="project" value="UniProtKB-SubCell"/>
</dbReference>
<dbReference type="STRING" id="266779.Meso_1560"/>
<dbReference type="PROSITE" id="PS50850">
    <property type="entry name" value="MFS"/>
    <property type="match status" value="1"/>
</dbReference>
<dbReference type="InterPro" id="IPR020846">
    <property type="entry name" value="MFS_dom"/>
</dbReference>
<comment type="subcellular location">
    <subcellularLocation>
        <location evidence="8">Cell inner membrane</location>
        <topology evidence="8">Multi-pass membrane protein</topology>
    </subcellularLocation>
    <subcellularLocation>
        <location evidence="1">Cell membrane</location>
        <topology evidence="1">Multi-pass membrane protein</topology>
    </subcellularLocation>
</comment>
<evidence type="ECO:0000313" key="10">
    <source>
        <dbReference type="EMBL" id="ABG62956.1"/>
    </source>
</evidence>
<feature type="transmembrane region" description="Helical" evidence="8">
    <location>
        <begin position="249"/>
        <end position="267"/>
    </location>
</feature>
<evidence type="ECO:0000256" key="8">
    <source>
        <dbReference type="RuleBase" id="RU365088"/>
    </source>
</evidence>
<protein>
    <recommendedName>
        <fullName evidence="8">Bcr/CflA family efflux transporter</fullName>
    </recommendedName>
</protein>
<dbReference type="PANTHER" id="PTHR43124">
    <property type="entry name" value="PURINE EFFLUX PUMP PBUE"/>
    <property type="match status" value="1"/>
</dbReference>
<accession>Q11I19</accession>
<keyword evidence="5 8" id="KW-0812">Transmembrane</keyword>
<evidence type="ECO:0000256" key="2">
    <source>
        <dbReference type="ARBA" id="ARBA00006236"/>
    </source>
</evidence>
<feature type="transmembrane region" description="Helical" evidence="8">
    <location>
        <begin position="79"/>
        <end position="96"/>
    </location>
</feature>
<keyword evidence="4" id="KW-1003">Cell membrane</keyword>
<reference evidence="10" key="1">
    <citation type="submission" date="2006-06" db="EMBL/GenBank/DDBJ databases">
        <title>Complete sequence of chromosome of Chelativorans sp. BNC1.</title>
        <authorList>
            <consortium name="US DOE Joint Genome Institute"/>
            <person name="Copeland A."/>
            <person name="Lucas S."/>
            <person name="Lapidus A."/>
            <person name="Barry K."/>
            <person name="Detter J.C."/>
            <person name="Glavina del Rio T."/>
            <person name="Hammon N."/>
            <person name="Israni S."/>
            <person name="Dalin E."/>
            <person name="Tice H."/>
            <person name="Pitluck S."/>
            <person name="Chertkov O."/>
            <person name="Brettin T."/>
            <person name="Bruce D."/>
            <person name="Han C."/>
            <person name="Tapia R."/>
            <person name="Gilna P."/>
            <person name="Schmutz J."/>
            <person name="Larimer F."/>
            <person name="Land M."/>
            <person name="Hauser L."/>
            <person name="Kyrpides N."/>
            <person name="Mikhailova N."/>
            <person name="Richardson P."/>
        </authorList>
    </citation>
    <scope>NUCLEOTIDE SEQUENCE</scope>
    <source>
        <strain evidence="10">BNC1</strain>
    </source>
</reference>
<dbReference type="EMBL" id="CP000390">
    <property type="protein sequence ID" value="ABG62956.1"/>
    <property type="molecule type" value="Genomic_DNA"/>
</dbReference>
<evidence type="ECO:0000256" key="5">
    <source>
        <dbReference type="ARBA" id="ARBA00022692"/>
    </source>
</evidence>
<dbReference type="InterPro" id="IPR004812">
    <property type="entry name" value="Efflux_drug-R_Bcr/CmlA"/>
</dbReference>
<feature type="transmembrane region" description="Helical" evidence="8">
    <location>
        <begin position="343"/>
        <end position="364"/>
    </location>
</feature>
<evidence type="ECO:0000259" key="9">
    <source>
        <dbReference type="PROSITE" id="PS50850"/>
    </source>
</evidence>
<feature type="domain" description="Major facilitator superfamily (MFS) profile" evidence="9">
    <location>
        <begin position="1"/>
        <end position="398"/>
    </location>
</feature>
<feature type="transmembrane region" description="Helical" evidence="8">
    <location>
        <begin position="308"/>
        <end position="331"/>
    </location>
</feature>
<dbReference type="Gene3D" id="1.20.1720.10">
    <property type="entry name" value="Multidrug resistance protein D"/>
    <property type="match status" value="1"/>
</dbReference>
<evidence type="ECO:0000256" key="3">
    <source>
        <dbReference type="ARBA" id="ARBA00022448"/>
    </source>
</evidence>
<feature type="transmembrane region" description="Helical" evidence="8">
    <location>
        <begin position="12"/>
        <end position="35"/>
    </location>
</feature>
<evidence type="ECO:0000256" key="1">
    <source>
        <dbReference type="ARBA" id="ARBA00004651"/>
    </source>
</evidence>
<proteinExistence type="inferred from homology"/>
<keyword evidence="6 8" id="KW-1133">Transmembrane helix</keyword>
<gene>
    <name evidence="10" type="ordered locus">Meso_1560</name>
</gene>
<name>Q11I19_CHESB</name>
<keyword evidence="3 8" id="KW-0813">Transport</keyword>
<evidence type="ECO:0000256" key="4">
    <source>
        <dbReference type="ARBA" id="ARBA00022475"/>
    </source>
</evidence>
<keyword evidence="8" id="KW-0997">Cell inner membrane</keyword>
<feature type="transmembrane region" description="Helical" evidence="8">
    <location>
        <begin position="102"/>
        <end position="124"/>
    </location>
</feature>
<dbReference type="Pfam" id="PF07690">
    <property type="entry name" value="MFS_1"/>
    <property type="match status" value="1"/>
</dbReference>
<dbReference type="PANTHER" id="PTHR43124:SF3">
    <property type="entry name" value="CHLORAMPHENICOL EFFLUX PUMP RV0191"/>
    <property type="match status" value="1"/>
</dbReference>
<dbReference type="InterPro" id="IPR050189">
    <property type="entry name" value="MFS_Efflux_Transporters"/>
</dbReference>
<evidence type="ECO:0000256" key="7">
    <source>
        <dbReference type="ARBA" id="ARBA00023136"/>
    </source>
</evidence>
<feature type="transmembrane region" description="Helical" evidence="8">
    <location>
        <begin position="213"/>
        <end position="237"/>
    </location>
</feature>
<dbReference type="HOGENOM" id="CLU_001265_47_1_5"/>
<comment type="similarity">
    <text evidence="2 8">Belongs to the major facilitator superfamily. Bcr/CmlA family.</text>
</comment>
<dbReference type="InterPro" id="IPR011701">
    <property type="entry name" value="MFS"/>
</dbReference>
<organism evidence="10">
    <name type="scientific">Chelativorans sp. (strain BNC1)</name>
    <dbReference type="NCBI Taxonomy" id="266779"/>
    <lineage>
        <taxon>Bacteria</taxon>
        <taxon>Pseudomonadati</taxon>
        <taxon>Pseudomonadota</taxon>
        <taxon>Alphaproteobacteria</taxon>
        <taxon>Hyphomicrobiales</taxon>
        <taxon>Phyllobacteriaceae</taxon>
        <taxon>Chelativorans</taxon>
    </lineage>
</organism>
<feature type="transmembrane region" description="Helical" evidence="8">
    <location>
        <begin position="164"/>
        <end position="184"/>
    </location>
</feature>
<dbReference type="AlphaFoldDB" id="Q11I19"/>
<dbReference type="CDD" id="cd17320">
    <property type="entry name" value="MFS_MdfA_MDR_like"/>
    <property type="match status" value="1"/>
</dbReference>
<evidence type="ECO:0000256" key="6">
    <source>
        <dbReference type="ARBA" id="ARBA00022989"/>
    </source>
</evidence>
<sequence length="401" mass="41711" precursor="true">MIIPTFDKTTPPHILTLVAVAATASSATNIFLPSLPGMAEQFGADYGIVQMTVSLYLAATAVLQLGIGPASDRFGRRPVMLVSFAVFCIATLAGAYAPTIEALLACRVLQAFSASGLVLSRAIVRDIVGTDEAASRIGYVTMGMTLGPMVAPLVGGILDEAYGWRSTFLLTFGFGIVALILIYVDLGETNRHRSSSLTAQFRGYRELVRSHRFWGYVATAGFASGTFFAFLGGGPYVAAEILGLSPFTYGLYFGVVSLGYMLGNFISGRYSRAIGINRMMLSGNAIAALGMGLSIVLFLGGYDHPLSFFGPTFFVGMGNGIALPSATAGMVSVRPHLAGSASGLGGALQIGVGAALATLAGGLLSQETGAYPLMVLMLASSSLGIAATLYVIRVARTKGEL</sequence>
<dbReference type="GO" id="GO:1990961">
    <property type="term" value="P:xenobiotic detoxification by transmembrane export across the plasma membrane"/>
    <property type="evidence" value="ECO:0007669"/>
    <property type="project" value="InterPro"/>
</dbReference>
<feature type="transmembrane region" description="Helical" evidence="8">
    <location>
        <begin position="370"/>
        <end position="392"/>
    </location>
</feature>
<dbReference type="InterPro" id="IPR005829">
    <property type="entry name" value="Sugar_transporter_CS"/>
</dbReference>